<evidence type="ECO:0000256" key="3">
    <source>
        <dbReference type="ARBA" id="ARBA00023136"/>
    </source>
</evidence>
<gene>
    <name evidence="7" type="ORF">H9913_00585</name>
</gene>
<name>A0A9D2R9V2_9FIRM</name>
<feature type="signal peptide" evidence="6">
    <location>
        <begin position="1"/>
        <end position="26"/>
    </location>
</feature>
<dbReference type="EMBL" id="DWUX01000007">
    <property type="protein sequence ID" value="HJD38496.1"/>
    <property type="molecule type" value="Genomic_DNA"/>
</dbReference>
<dbReference type="Proteomes" id="UP000823850">
    <property type="component" value="Unassembled WGS sequence"/>
</dbReference>
<organism evidence="7 8">
    <name type="scientific">Candidatus Blautia stercoripullorum</name>
    <dbReference type="NCBI Taxonomy" id="2838502"/>
    <lineage>
        <taxon>Bacteria</taxon>
        <taxon>Bacillati</taxon>
        <taxon>Bacillota</taxon>
        <taxon>Clostridia</taxon>
        <taxon>Lachnospirales</taxon>
        <taxon>Lachnospiraceae</taxon>
        <taxon>Blautia</taxon>
    </lineage>
</organism>
<reference evidence="7" key="2">
    <citation type="submission" date="2021-04" db="EMBL/GenBank/DDBJ databases">
        <authorList>
            <person name="Gilroy R."/>
        </authorList>
    </citation>
    <scope>NUCLEOTIDE SEQUENCE</scope>
    <source>
        <strain evidence="7">ChiW19-6364</strain>
    </source>
</reference>
<dbReference type="SUPFAM" id="SSF53850">
    <property type="entry name" value="Periplasmic binding protein-like II"/>
    <property type="match status" value="1"/>
</dbReference>
<dbReference type="PANTHER" id="PTHR43649:SF33">
    <property type="entry name" value="POLYGALACTURONAN_RHAMNOGALACTURONAN-BINDING PROTEIN YTCQ"/>
    <property type="match status" value="1"/>
</dbReference>
<evidence type="ECO:0000256" key="5">
    <source>
        <dbReference type="ARBA" id="ARBA00023288"/>
    </source>
</evidence>
<evidence type="ECO:0000313" key="7">
    <source>
        <dbReference type="EMBL" id="HJD38496.1"/>
    </source>
</evidence>
<proteinExistence type="predicted"/>
<dbReference type="Gene3D" id="3.40.190.10">
    <property type="entry name" value="Periplasmic binding protein-like II"/>
    <property type="match status" value="2"/>
</dbReference>
<dbReference type="Pfam" id="PF01547">
    <property type="entry name" value="SBP_bac_1"/>
    <property type="match status" value="1"/>
</dbReference>
<dbReference type="InterPro" id="IPR006059">
    <property type="entry name" value="SBP"/>
</dbReference>
<sequence>MKKQTLKRGVSMALASAMVFSLTACGNGGGGDKGSSSSGEAIPTIDQITVGEDYQDIKASIKVLTNRTDIVDTVYAGYADQFMELYPNIKVEYEAVTDYEESLTLRLTTGDWGDLCFIPTGVDKSELSDYFTPLGDYDTLDPVYNFVSEKTYDGTVYGIANGGTANGVVYNKKVWADAGITELPKTPDEFLDDLQIIKDNTDAIPLYTNFSAGWPMGAWDAYIGIAATGNPDFMNHDIVHMKDPFAKRDDMTGPYAVYYTCYESVARKLVEEDPASSDWESSKARINNGEIATMVLGSWAVQQCKDAGDTPEDVGYMPFPITVDGKQYAGAGGNYSFGINNQSSSDNQIAAMVYLKWLIEDSSIYEDEGSIPALKGEDLPDALADFEGVELLSDNPPVKGEETLFNDVNNQSEVGINNDDYPNCYLLECALYGSKTLDEVIDEWNAQWSAAQEALGVDVNM</sequence>
<keyword evidence="3" id="KW-0472">Membrane</keyword>
<dbReference type="AlphaFoldDB" id="A0A9D2R9V2"/>
<keyword evidence="2 6" id="KW-0732">Signal</keyword>
<evidence type="ECO:0000256" key="6">
    <source>
        <dbReference type="SAM" id="SignalP"/>
    </source>
</evidence>
<keyword evidence="4" id="KW-0564">Palmitate</keyword>
<evidence type="ECO:0000256" key="4">
    <source>
        <dbReference type="ARBA" id="ARBA00023139"/>
    </source>
</evidence>
<dbReference type="PROSITE" id="PS51257">
    <property type="entry name" value="PROKAR_LIPOPROTEIN"/>
    <property type="match status" value="1"/>
</dbReference>
<dbReference type="PANTHER" id="PTHR43649">
    <property type="entry name" value="ARABINOSE-BINDING PROTEIN-RELATED"/>
    <property type="match status" value="1"/>
</dbReference>
<evidence type="ECO:0000313" key="8">
    <source>
        <dbReference type="Proteomes" id="UP000823850"/>
    </source>
</evidence>
<dbReference type="InterPro" id="IPR050490">
    <property type="entry name" value="Bact_solute-bd_prot1"/>
</dbReference>
<evidence type="ECO:0000256" key="2">
    <source>
        <dbReference type="ARBA" id="ARBA00022729"/>
    </source>
</evidence>
<reference evidence="7" key="1">
    <citation type="journal article" date="2021" name="PeerJ">
        <title>Extensive microbial diversity within the chicken gut microbiome revealed by metagenomics and culture.</title>
        <authorList>
            <person name="Gilroy R."/>
            <person name="Ravi A."/>
            <person name="Getino M."/>
            <person name="Pursley I."/>
            <person name="Horton D.L."/>
            <person name="Alikhan N.F."/>
            <person name="Baker D."/>
            <person name="Gharbi K."/>
            <person name="Hall N."/>
            <person name="Watson M."/>
            <person name="Adriaenssens E.M."/>
            <person name="Foster-Nyarko E."/>
            <person name="Jarju S."/>
            <person name="Secka A."/>
            <person name="Antonio M."/>
            <person name="Oren A."/>
            <person name="Chaudhuri R.R."/>
            <person name="La Ragione R."/>
            <person name="Hildebrand F."/>
            <person name="Pallen M.J."/>
        </authorList>
    </citation>
    <scope>NUCLEOTIDE SEQUENCE</scope>
    <source>
        <strain evidence="7">ChiW19-6364</strain>
    </source>
</reference>
<keyword evidence="1" id="KW-1003">Cell membrane</keyword>
<evidence type="ECO:0000256" key="1">
    <source>
        <dbReference type="ARBA" id="ARBA00022475"/>
    </source>
</evidence>
<protein>
    <submittedName>
        <fullName evidence="7">ABC transporter substrate-binding protein</fullName>
    </submittedName>
</protein>
<keyword evidence="5" id="KW-0449">Lipoprotein</keyword>
<accession>A0A9D2R9V2</accession>
<comment type="caution">
    <text evidence="7">The sequence shown here is derived from an EMBL/GenBank/DDBJ whole genome shotgun (WGS) entry which is preliminary data.</text>
</comment>
<feature type="chain" id="PRO_5039301840" evidence="6">
    <location>
        <begin position="27"/>
        <end position="461"/>
    </location>
</feature>